<dbReference type="OrthoDB" id="9769707at2"/>
<keyword evidence="2" id="KW-1134">Transmembrane beta strand</keyword>
<dbReference type="InterPro" id="IPR000184">
    <property type="entry name" value="Bac_surfAg_D15"/>
</dbReference>
<evidence type="ECO:0000256" key="3">
    <source>
        <dbReference type="ARBA" id="ARBA00022692"/>
    </source>
</evidence>
<keyword evidence="4" id="KW-0732">Signal</keyword>
<dbReference type="RefSeq" id="WP_141202359.1">
    <property type="nucleotide sequence ID" value="NZ_LT592170.1"/>
</dbReference>
<name>A0A238D4C6_THIDL</name>
<evidence type="ECO:0000256" key="1">
    <source>
        <dbReference type="ARBA" id="ARBA00004370"/>
    </source>
</evidence>
<dbReference type="EMBL" id="FLMQ01000055">
    <property type="protein sequence ID" value="SBP88030.1"/>
    <property type="molecule type" value="Genomic_DNA"/>
</dbReference>
<dbReference type="GO" id="GO:0019867">
    <property type="term" value="C:outer membrane"/>
    <property type="evidence" value="ECO:0007669"/>
    <property type="project" value="InterPro"/>
</dbReference>
<dbReference type="AlphaFoldDB" id="A0A238D4C6"/>
<dbReference type="Pfam" id="PF01103">
    <property type="entry name" value="Omp85"/>
    <property type="match status" value="1"/>
</dbReference>
<protein>
    <submittedName>
        <fullName evidence="8">Putative outer membrane protein, antigen</fullName>
    </submittedName>
</protein>
<dbReference type="PANTHER" id="PTHR12815:SF47">
    <property type="entry name" value="TRANSLOCATION AND ASSEMBLY MODULE SUBUNIT TAMA"/>
    <property type="match status" value="1"/>
</dbReference>
<keyword evidence="6" id="KW-0998">Cell outer membrane</keyword>
<organism evidence="8 9">
    <name type="scientific">Thiomonas delicata</name>
    <name type="common">Thiomonas cuprina</name>
    <dbReference type="NCBI Taxonomy" id="364030"/>
    <lineage>
        <taxon>Bacteria</taxon>
        <taxon>Pseudomonadati</taxon>
        <taxon>Pseudomonadota</taxon>
        <taxon>Betaproteobacteria</taxon>
        <taxon>Burkholderiales</taxon>
        <taxon>Thiomonas</taxon>
    </lineage>
</organism>
<gene>
    <name evidence="8" type="ORF">THIARS_60743</name>
</gene>
<dbReference type="Pfam" id="PF07244">
    <property type="entry name" value="POTRA"/>
    <property type="match status" value="1"/>
</dbReference>
<dbReference type="PROSITE" id="PS51779">
    <property type="entry name" value="POTRA"/>
    <property type="match status" value="1"/>
</dbReference>
<proteinExistence type="predicted"/>
<sequence>MRLVSSPWPAVRVKGGRPTGKAGAGAWRRALALCMCGLGLGAGVWARPAAAAPAAATSAPAPLARYSVRIDAPDKLRAMLAQNLDIERWRFFPDLTPEQLRGLVDKVPKQAEDLLAARGYFSPQVQAALDAAVTPPLVTVRVTPGQPTLVRSLDLQVTGPNGQPDARLAAALRKSWSLPDGAVFVSAAWETAKSNALLALLTRRYPAARIAESRALVDPQQHAAALSLHLDTGQGYTFGALRIEGLKRYPATIVQHLSPIHPGDPYAQDKLLDYQARLQASSYFRTATVAAPLAEAQGTQIPVLVQVDEYKPQKLGLGLGYSSNTGARVQTDYENLNILGRAWRLNTALKLETLQQSLSSGLTFPRTENGARYGLSADAQHANIQGLTTRSLILGGQRQRLDGPIETVLSLQYITERQDVAGFGSTTAQALMPNYSWTRRRLDNPLDPTSGTLVNAQIGGASKALLSDQNFIRLVLRGVDFIPLGASNQLILRGEVGSVLSPSANGIPQQELFRAGGVGSVRGYAYQSLGVNQGDAIVGGRALLTASVEAVHWITPKWGASVFYDTGNAADSFGALKPVAGYGVGARWRSPAGIISVDLAYGQATQSLRLEFNAGVNF</sequence>
<feature type="domain" description="POTRA" evidence="7">
    <location>
        <begin position="236"/>
        <end position="310"/>
    </location>
</feature>
<evidence type="ECO:0000259" key="7">
    <source>
        <dbReference type="PROSITE" id="PS51779"/>
    </source>
</evidence>
<keyword evidence="9" id="KW-1185">Reference proteome</keyword>
<dbReference type="Gene3D" id="3.10.20.310">
    <property type="entry name" value="membrane protein fhac"/>
    <property type="match status" value="2"/>
</dbReference>
<reference evidence="8 9" key="1">
    <citation type="submission" date="2016-06" db="EMBL/GenBank/DDBJ databases">
        <authorList>
            <person name="Kjaerup R.B."/>
            <person name="Dalgaard T.S."/>
            <person name="Juul-Madsen H.R."/>
        </authorList>
    </citation>
    <scope>NUCLEOTIDE SEQUENCE [LARGE SCALE GENOMIC DNA]</scope>
    <source>
        <strain evidence="8 9">DSM 16361</strain>
    </source>
</reference>
<evidence type="ECO:0000256" key="6">
    <source>
        <dbReference type="ARBA" id="ARBA00023237"/>
    </source>
</evidence>
<evidence type="ECO:0000256" key="5">
    <source>
        <dbReference type="ARBA" id="ARBA00023136"/>
    </source>
</evidence>
<dbReference type="InterPro" id="IPR010827">
    <property type="entry name" value="BamA/TamA_POTRA"/>
</dbReference>
<dbReference type="Gene3D" id="2.40.160.50">
    <property type="entry name" value="membrane protein fhac: a member of the omp85/tpsb transporter family"/>
    <property type="match status" value="1"/>
</dbReference>
<accession>A0A238D4C6</accession>
<evidence type="ECO:0000256" key="4">
    <source>
        <dbReference type="ARBA" id="ARBA00022729"/>
    </source>
</evidence>
<dbReference type="Proteomes" id="UP000214566">
    <property type="component" value="Unassembled WGS sequence"/>
</dbReference>
<dbReference type="InterPro" id="IPR039910">
    <property type="entry name" value="D15-like"/>
</dbReference>
<evidence type="ECO:0000313" key="9">
    <source>
        <dbReference type="Proteomes" id="UP000214566"/>
    </source>
</evidence>
<keyword evidence="5" id="KW-0472">Membrane</keyword>
<dbReference type="InterPro" id="IPR034746">
    <property type="entry name" value="POTRA"/>
</dbReference>
<evidence type="ECO:0000313" key="8">
    <source>
        <dbReference type="EMBL" id="SBP88030.1"/>
    </source>
</evidence>
<dbReference type="PANTHER" id="PTHR12815">
    <property type="entry name" value="SORTING AND ASSEMBLY MACHINERY SAMM50 PROTEIN FAMILY MEMBER"/>
    <property type="match status" value="1"/>
</dbReference>
<comment type="subcellular location">
    <subcellularLocation>
        <location evidence="1">Membrane</location>
    </subcellularLocation>
</comment>
<keyword evidence="3" id="KW-0812">Transmembrane</keyword>
<evidence type="ECO:0000256" key="2">
    <source>
        <dbReference type="ARBA" id="ARBA00022452"/>
    </source>
</evidence>